<dbReference type="GO" id="GO:0021556">
    <property type="term" value="P:central nervous system formation"/>
    <property type="evidence" value="ECO:0007669"/>
    <property type="project" value="TreeGrafter"/>
</dbReference>
<dbReference type="OrthoDB" id="6359065at2759"/>
<reference evidence="5" key="1">
    <citation type="submission" date="2014-05" db="EMBL/GenBank/DDBJ databases">
        <authorList>
            <person name="Chronopoulou M."/>
        </authorList>
    </citation>
    <scope>NUCLEOTIDE SEQUENCE</scope>
    <source>
        <tissue evidence="5">Whole organism</tissue>
    </source>
</reference>
<evidence type="ECO:0000259" key="4">
    <source>
        <dbReference type="Pfam" id="PF16077"/>
    </source>
</evidence>
<dbReference type="EMBL" id="HACA01007857">
    <property type="protein sequence ID" value="CDW25218.1"/>
    <property type="molecule type" value="Transcribed_RNA"/>
</dbReference>
<dbReference type="SUPFAM" id="SSF57501">
    <property type="entry name" value="Cystine-knot cytokines"/>
    <property type="match status" value="1"/>
</dbReference>
<proteinExistence type="predicted"/>
<evidence type="ECO:0000256" key="1">
    <source>
        <dbReference type="ARBA" id="ARBA00022729"/>
    </source>
</evidence>
<name>A0A0K2TGQ2_LEPSM</name>
<accession>A0A0K2TGQ2</accession>
<sequence length="879" mass="103719">MYNSMVYTWIKITFFFKMISTSTNQKTQDFLKYDFTSNERNIELDLYEQLPIEKIREKAYRTNNSNFHLKPQSRTRHKFTTLPFLDSSINFDYTESFRPYYSKKKFQKTTTPILIIGQRNNNSSTANYKSKAKLTFTRKSQLTYKKFKKLPEITAPKIASILENKYITTPLTAVTFLPTTLLQPIDLQEKLKIIYQMQNGQEREETHDEKDLDDYYYYYYYDIDQHDITYLKTTISTISQFIPTSITKLPNQKTISKEITSNKNFTILNENYFTFKNEVNNNICLSQNGFCEASDKNYPIQTVEQVMLSEGSTFRTKYQDFFLNISRQLRHRKKIFIDNACNVHESILEPGWAKNIENDWLVVINTHKYHQKIKITHCYHLSTNVSCTKTDSGSCLQEYTRKKLLVIDPNNLEKGIYFSEFDVPENCTCPSKKKNMTDLFIQSGKDVLIEEGIKKNNVSLLNNKTLLYPYDKYVRGKFKTERNTTQTRQDYFENLSSKKINDIMFSGNYLKNFSQRYISTKPSMLNHTVLSTPMTVTMTNFKPNNLEEKKNNLKVLSEFNDTAQNKSNLSHKRYGDQTQLHRLQDKYRSQLLKANNLNLFKNTETIHSIKKYYEDEIIRTQIKSAKNSHDKKTKYIPFKINKTNLSSFLKNENDPTEIRRIIDVYKSNLERKRERKKVYGFIDAKINLLNFNKSEANINDFNVSHIETDTATDQVLKDRRKEKMEIHDSKIYRHKNETDFRISDSEFNTTKVLFTIQKKYAYNTNNKSLYSMNINSNKKKITRLPFVPTASLHANIEHEFITQINKSAENDLIFNDSDFENDQFFTNSGYLKYEKDLNFITSIFETKASVPEDSIMTIKQPIRHAINAFEELHLSFGEF</sequence>
<dbReference type="Pfam" id="PF16077">
    <property type="entry name" value="Spaetzle"/>
    <property type="match status" value="1"/>
</dbReference>
<dbReference type="PANTHER" id="PTHR23199:SF12">
    <property type="entry name" value="NEUROTROPHIN 1-RELATED"/>
    <property type="match status" value="1"/>
</dbReference>
<protein>
    <recommendedName>
        <fullName evidence="4">Spaetzle domain-containing protein</fullName>
    </recommendedName>
</protein>
<organism evidence="5">
    <name type="scientific">Lepeophtheirus salmonis</name>
    <name type="common">Salmon louse</name>
    <name type="synonym">Caligus salmonis</name>
    <dbReference type="NCBI Taxonomy" id="72036"/>
    <lineage>
        <taxon>Eukaryota</taxon>
        <taxon>Metazoa</taxon>
        <taxon>Ecdysozoa</taxon>
        <taxon>Arthropoda</taxon>
        <taxon>Crustacea</taxon>
        <taxon>Multicrustacea</taxon>
        <taxon>Hexanauplia</taxon>
        <taxon>Copepoda</taxon>
        <taxon>Siphonostomatoida</taxon>
        <taxon>Caligidae</taxon>
        <taxon>Lepeophtheirus</taxon>
    </lineage>
</organism>
<dbReference type="InterPro" id="IPR052444">
    <property type="entry name" value="Spz/Toll_ligand-like"/>
</dbReference>
<dbReference type="GO" id="GO:0045087">
    <property type="term" value="P:innate immune response"/>
    <property type="evidence" value="ECO:0007669"/>
    <property type="project" value="TreeGrafter"/>
</dbReference>
<dbReference type="GO" id="GO:0005615">
    <property type="term" value="C:extracellular space"/>
    <property type="evidence" value="ECO:0007669"/>
    <property type="project" value="UniProtKB-ARBA"/>
</dbReference>
<dbReference type="GO" id="GO:0005121">
    <property type="term" value="F:Toll binding"/>
    <property type="evidence" value="ECO:0007669"/>
    <property type="project" value="TreeGrafter"/>
</dbReference>
<dbReference type="InterPro" id="IPR029034">
    <property type="entry name" value="Cystine-knot_cytokine"/>
</dbReference>
<dbReference type="PANTHER" id="PTHR23199">
    <property type="entry name" value="NEUROTROPHIN 1-RELATED"/>
    <property type="match status" value="1"/>
</dbReference>
<dbReference type="GO" id="GO:0008083">
    <property type="term" value="F:growth factor activity"/>
    <property type="evidence" value="ECO:0007669"/>
    <property type="project" value="TreeGrafter"/>
</dbReference>
<evidence type="ECO:0000313" key="5">
    <source>
        <dbReference type="EMBL" id="CDW25218.1"/>
    </source>
</evidence>
<dbReference type="InterPro" id="IPR032104">
    <property type="entry name" value="Spaetzle"/>
</dbReference>
<keyword evidence="2" id="KW-1015">Disulfide bond</keyword>
<feature type="domain" description="Spaetzle" evidence="4">
    <location>
        <begin position="339"/>
        <end position="429"/>
    </location>
</feature>
<keyword evidence="1" id="KW-0732">Signal</keyword>
<keyword evidence="3" id="KW-0325">Glycoprotein</keyword>
<evidence type="ECO:0000256" key="3">
    <source>
        <dbReference type="ARBA" id="ARBA00023180"/>
    </source>
</evidence>
<dbReference type="AlphaFoldDB" id="A0A0K2TGQ2"/>
<dbReference type="Gene3D" id="2.10.90.10">
    <property type="entry name" value="Cystine-knot cytokines"/>
    <property type="match status" value="1"/>
</dbReference>
<evidence type="ECO:0000256" key="2">
    <source>
        <dbReference type="ARBA" id="ARBA00023157"/>
    </source>
</evidence>